<feature type="transmembrane region" description="Helical" evidence="1">
    <location>
        <begin position="43"/>
        <end position="60"/>
    </location>
</feature>
<dbReference type="OrthoDB" id="1651807at2"/>
<keyword evidence="1" id="KW-0472">Membrane</keyword>
<name>A0A4R7ZGF0_9FIRM</name>
<feature type="transmembrane region" description="Helical" evidence="1">
    <location>
        <begin position="18"/>
        <end position="37"/>
    </location>
</feature>
<keyword evidence="3" id="KW-1185">Reference proteome</keyword>
<proteinExistence type="predicted"/>
<comment type="caution">
    <text evidence="2">The sequence shown here is derived from an EMBL/GenBank/DDBJ whole genome shotgun (WGS) entry which is preliminary data.</text>
</comment>
<keyword evidence="1" id="KW-0812">Transmembrane</keyword>
<accession>A0A4R7ZGF0</accession>
<dbReference type="RefSeq" id="WP_134170175.1">
    <property type="nucleotide sequence ID" value="NZ_SODD01000028.1"/>
</dbReference>
<reference evidence="2 3" key="1">
    <citation type="submission" date="2019-03" db="EMBL/GenBank/DDBJ databases">
        <title>Genomic Encyclopedia of Type Strains, Phase IV (KMG-IV): sequencing the most valuable type-strain genomes for metagenomic binning, comparative biology and taxonomic classification.</title>
        <authorList>
            <person name="Goeker M."/>
        </authorList>
    </citation>
    <scope>NUCLEOTIDE SEQUENCE [LARGE SCALE GENOMIC DNA]</scope>
    <source>
        <strain evidence="2 3">DSM 28867</strain>
    </source>
</reference>
<organism evidence="2 3">
    <name type="scientific">Breznakia blatticola</name>
    <dbReference type="NCBI Taxonomy" id="1754012"/>
    <lineage>
        <taxon>Bacteria</taxon>
        <taxon>Bacillati</taxon>
        <taxon>Bacillota</taxon>
        <taxon>Erysipelotrichia</taxon>
        <taxon>Erysipelotrichales</taxon>
        <taxon>Erysipelotrichaceae</taxon>
        <taxon>Breznakia</taxon>
    </lineage>
</organism>
<feature type="transmembrane region" description="Helical" evidence="1">
    <location>
        <begin position="72"/>
        <end position="93"/>
    </location>
</feature>
<dbReference type="AlphaFoldDB" id="A0A4R7ZGF0"/>
<dbReference type="EMBL" id="SODD01000028">
    <property type="protein sequence ID" value="TDW16116.1"/>
    <property type="molecule type" value="Genomic_DNA"/>
</dbReference>
<evidence type="ECO:0000256" key="1">
    <source>
        <dbReference type="SAM" id="Phobius"/>
    </source>
</evidence>
<feature type="transmembrane region" description="Helical" evidence="1">
    <location>
        <begin position="122"/>
        <end position="139"/>
    </location>
</feature>
<sequence>MNVFNTDNLRNKQRFPVAMIYGIICSIICAILIAAFYQVFHGWYYSLIYVGAALAIGNVIKYMGRGIDIKFSILAVLCFILCLGLAEFFRYAFMLQTISFQLFTYSLTEFFGNLFTADPYNIVRIIIIAYSGYVAYYTAKIV</sequence>
<keyword evidence="1" id="KW-1133">Transmembrane helix</keyword>
<dbReference type="Proteomes" id="UP000294743">
    <property type="component" value="Unassembled WGS sequence"/>
</dbReference>
<evidence type="ECO:0000313" key="3">
    <source>
        <dbReference type="Proteomes" id="UP000294743"/>
    </source>
</evidence>
<evidence type="ECO:0000313" key="2">
    <source>
        <dbReference type="EMBL" id="TDW16116.1"/>
    </source>
</evidence>
<protein>
    <submittedName>
        <fullName evidence="2">Uncharacterized protein</fullName>
    </submittedName>
</protein>
<gene>
    <name evidence="2" type="ORF">EDD63_12820</name>
</gene>